<keyword evidence="2" id="KW-0238">DNA-binding</keyword>
<dbReference type="InterPro" id="IPR009057">
    <property type="entry name" value="Homeodomain-like_sf"/>
</dbReference>
<dbReference type="Pfam" id="PF12833">
    <property type="entry name" value="HTH_18"/>
    <property type="match status" value="1"/>
</dbReference>
<evidence type="ECO:0000256" key="3">
    <source>
        <dbReference type="ARBA" id="ARBA00023163"/>
    </source>
</evidence>
<evidence type="ECO:0000313" key="5">
    <source>
        <dbReference type="EMBL" id="TDG22767.1"/>
    </source>
</evidence>
<comment type="caution">
    <text evidence="5">The sequence shown here is derived from an EMBL/GenBank/DDBJ whole genome shotgun (WGS) entry which is preliminary data.</text>
</comment>
<keyword evidence="6" id="KW-1185">Reference proteome</keyword>
<dbReference type="GO" id="GO:0043565">
    <property type="term" value="F:sequence-specific DNA binding"/>
    <property type="evidence" value="ECO:0007669"/>
    <property type="project" value="InterPro"/>
</dbReference>
<dbReference type="PANTHER" id="PTHR46796:SF14">
    <property type="entry name" value="TRANSCRIPTIONAL REGULATORY PROTEIN"/>
    <property type="match status" value="1"/>
</dbReference>
<dbReference type="Proteomes" id="UP000295722">
    <property type="component" value="Unassembled WGS sequence"/>
</dbReference>
<feature type="domain" description="HTH araC/xylS-type" evidence="4">
    <location>
        <begin position="214"/>
        <end position="312"/>
    </location>
</feature>
<protein>
    <submittedName>
        <fullName evidence="5">AraC family transcriptional regulator</fullName>
    </submittedName>
</protein>
<dbReference type="InterPro" id="IPR050204">
    <property type="entry name" value="AraC_XylS_family_regulators"/>
</dbReference>
<evidence type="ECO:0000313" key="6">
    <source>
        <dbReference type="Proteomes" id="UP000295722"/>
    </source>
</evidence>
<keyword evidence="1" id="KW-0805">Transcription regulation</keyword>
<dbReference type="SUPFAM" id="SSF46689">
    <property type="entry name" value="Homeodomain-like"/>
    <property type="match status" value="2"/>
</dbReference>
<evidence type="ECO:0000256" key="2">
    <source>
        <dbReference type="ARBA" id="ARBA00023125"/>
    </source>
</evidence>
<dbReference type="PROSITE" id="PS00041">
    <property type="entry name" value="HTH_ARAC_FAMILY_1"/>
    <property type="match status" value="1"/>
</dbReference>
<dbReference type="AlphaFoldDB" id="A0A4R5M9U9"/>
<dbReference type="GO" id="GO:0003700">
    <property type="term" value="F:DNA-binding transcription factor activity"/>
    <property type="evidence" value="ECO:0007669"/>
    <property type="project" value="InterPro"/>
</dbReference>
<evidence type="ECO:0000259" key="4">
    <source>
        <dbReference type="PROSITE" id="PS01124"/>
    </source>
</evidence>
<name>A0A4R5M9U9_9BURK</name>
<accession>A0A4R5M9U9</accession>
<dbReference type="SMART" id="SM00342">
    <property type="entry name" value="HTH_ARAC"/>
    <property type="match status" value="1"/>
</dbReference>
<dbReference type="PANTHER" id="PTHR46796">
    <property type="entry name" value="HTH-TYPE TRANSCRIPTIONAL ACTIVATOR RHAS-RELATED"/>
    <property type="match status" value="1"/>
</dbReference>
<dbReference type="InterPro" id="IPR018060">
    <property type="entry name" value="HTH_AraC"/>
</dbReference>
<proteinExistence type="predicted"/>
<evidence type="ECO:0000256" key="1">
    <source>
        <dbReference type="ARBA" id="ARBA00023015"/>
    </source>
</evidence>
<reference evidence="5 6" key="1">
    <citation type="submission" date="2019-03" db="EMBL/GenBank/DDBJ databases">
        <title>Paraburkholderia sp. 4M-K11, isolated from subtropical forest soil.</title>
        <authorList>
            <person name="Gao Z.-H."/>
            <person name="Qiu L.-H."/>
        </authorList>
    </citation>
    <scope>NUCLEOTIDE SEQUENCE [LARGE SCALE GENOMIC DNA]</scope>
    <source>
        <strain evidence="5 6">4M-K11</strain>
    </source>
</reference>
<dbReference type="OrthoDB" id="9816344at2"/>
<dbReference type="InterPro" id="IPR018062">
    <property type="entry name" value="HTH_AraC-typ_CS"/>
</dbReference>
<sequence>MQTSSLATMTRARSDSLAPHIEYEKAWRNVSGCAASSGSANDRIAVARWTLPDAEAFDTGRATIEECYVVGVSLRSMRVSFFYEGKPTFEGRVMPGMYQVTSPGDCARAVFHTGCDVLHFLVPETMIQSLADELGDCRDAPDLLRRQVHIVHDPCIERLANAMLFADKAFKAYGQLYIDSISMALLCRLLEPQAQRRATPARLTLVGLPKWRLMQVTDYIEAHLADSIRLEDLADAAGLTRMHFAAQFRVATGFRPHDYVLRRRIERAKEILSHGKCSLLDAAQRVGFQSQAHFTTVFKRIVGTTPKCWQNTELSRSA</sequence>
<dbReference type="Gene3D" id="1.10.10.60">
    <property type="entry name" value="Homeodomain-like"/>
    <property type="match status" value="2"/>
</dbReference>
<dbReference type="RefSeq" id="WP_133195864.1">
    <property type="nucleotide sequence ID" value="NZ_JBHUCW010000011.1"/>
</dbReference>
<organism evidence="5 6">
    <name type="scientific">Paraburkholderia silviterrae</name>
    <dbReference type="NCBI Taxonomy" id="2528715"/>
    <lineage>
        <taxon>Bacteria</taxon>
        <taxon>Pseudomonadati</taxon>
        <taxon>Pseudomonadota</taxon>
        <taxon>Betaproteobacteria</taxon>
        <taxon>Burkholderiales</taxon>
        <taxon>Burkholderiaceae</taxon>
        <taxon>Paraburkholderia</taxon>
    </lineage>
</organism>
<dbReference type="PROSITE" id="PS01124">
    <property type="entry name" value="HTH_ARAC_FAMILY_2"/>
    <property type="match status" value="1"/>
</dbReference>
<dbReference type="EMBL" id="SMRP01000007">
    <property type="protein sequence ID" value="TDG22767.1"/>
    <property type="molecule type" value="Genomic_DNA"/>
</dbReference>
<gene>
    <name evidence="5" type="ORF">EYW47_16240</name>
</gene>
<keyword evidence="3" id="KW-0804">Transcription</keyword>